<dbReference type="PROSITE" id="PS51725">
    <property type="entry name" value="ABM"/>
    <property type="match status" value="1"/>
</dbReference>
<dbReference type="Gene3D" id="3.30.70.100">
    <property type="match status" value="1"/>
</dbReference>
<dbReference type="SUPFAM" id="SSF54909">
    <property type="entry name" value="Dimeric alpha+beta barrel"/>
    <property type="match status" value="1"/>
</dbReference>
<name>E5RLM3_9ACTN</name>
<sequence>MAHPDTVFRVLLRVETRPGMAADFERTWLEIGTAVTEDPANLGQWLLRSTDEDHLYFIISDWTDEAGFRAFEHSDQHVKHRERLHPYRSGGSMATMRVVHHLPAAGAAA</sequence>
<gene>
    <name evidence="2" type="primary">pnxH</name>
</gene>
<protein>
    <submittedName>
        <fullName evidence="2">Uncharacterized protein pnxH</fullName>
    </submittedName>
</protein>
<proteinExistence type="predicted"/>
<evidence type="ECO:0000259" key="1">
    <source>
        <dbReference type="PROSITE" id="PS51725"/>
    </source>
</evidence>
<dbReference type="InterPro" id="IPR007138">
    <property type="entry name" value="ABM_dom"/>
</dbReference>
<dbReference type="Pfam" id="PF03992">
    <property type="entry name" value="ABM"/>
    <property type="match status" value="1"/>
</dbReference>
<reference evidence="2" key="1">
    <citation type="submission" date="2008-11" db="EMBL/GenBank/DDBJ databases">
        <title>Biosynthetic gene cluster for FD-594 in Streptomyces sp. TA-0256.</title>
        <authorList>
            <person name="Kudo F."/>
            <person name="Yonezawa T."/>
            <person name="Eguchi T."/>
        </authorList>
    </citation>
    <scope>NUCLEOTIDE SEQUENCE</scope>
    <source>
        <strain evidence="2">TA-0256</strain>
    </source>
</reference>
<dbReference type="EMBL" id="AB469194">
    <property type="protein sequence ID" value="BAJ52687.1"/>
    <property type="molecule type" value="Genomic_DNA"/>
</dbReference>
<organism evidence="2">
    <name type="scientific">Streptomyces sp. TA-0256</name>
    <dbReference type="NCBI Taxonomy" id="573242"/>
    <lineage>
        <taxon>Bacteria</taxon>
        <taxon>Bacillati</taxon>
        <taxon>Actinomycetota</taxon>
        <taxon>Actinomycetes</taxon>
        <taxon>Kitasatosporales</taxon>
        <taxon>Streptomycetaceae</taxon>
        <taxon>Streptomyces</taxon>
    </lineage>
</organism>
<accession>E5RLM3</accession>
<evidence type="ECO:0000313" key="2">
    <source>
        <dbReference type="EMBL" id="BAJ52687.1"/>
    </source>
</evidence>
<feature type="domain" description="ABM" evidence="1">
    <location>
        <begin position="8"/>
        <end position="96"/>
    </location>
</feature>
<dbReference type="AlphaFoldDB" id="E5RLM3"/>
<dbReference type="InterPro" id="IPR011008">
    <property type="entry name" value="Dimeric_a/b-barrel"/>
</dbReference>